<dbReference type="Gene3D" id="2.60.40.1820">
    <property type="match status" value="1"/>
</dbReference>
<accession>A0A1U8NIN7</accession>
<protein>
    <recommendedName>
        <fullName evidence="6">Late embryogenesis abundant protein LEA-2 subgroup domain-containing protein</fullName>
    </recommendedName>
</protein>
<keyword evidence="7" id="KW-1185">Reference proteome</keyword>
<comment type="subcellular location">
    <subcellularLocation>
        <location evidence="1">Membrane</location>
        <topology evidence="1">Single-pass membrane protein</topology>
    </subcellularLocation>
</comment>
<dbReference type="AlphaFoldDB" id="A0A1U8NIN7"/>
<dbReference type="Pfam" id="PF03168">
    <property type="entry name" value="LEA_2"/>
    <property type="match status" value="1"/>
</dbReference>
<dbReference type="PANTHER" id="PTHR31234">
    <property type="entry name" value="LATE EMBRYOGENESIS ABUNDANT (LEA) HYDROXYPROLINE-RICH GLYCOPROTEIN FAMILY"/>
    <property type="match status" value="1"/>
</dbReference>
<dbReference type="InterPro" id="IPR044839">
    <property type="entry name" value="NDR1-like"/>
</dbReference>
<keyword evidence="4 5" id="KW-0472">Membrane</keyword>
<dbReference type="GO" id="GO:0016020">
    <property type="term" value="C:membrane"/>
    <property type="evidence" value="ECO:0007669"/>
    <property type="project" value="UniProtKB-SubCell"/>
</dbReference>
<feature type="domain" description="Late embryogenesis abundant protein LEA-2 subgroup" evidence="6">
    <location>
        <begin position="127"/>
        <end position="226"/>
    </location>
</feature>
<dbReference type="Proteomes" id="UP000818029">
    <property type="component" value="Chromosome A08"/>
</dbReference>
<sequence length="247" mass="27774">MHLDKIQDIIKIPIATIIYNTWCSNQSFQNLSMVEQEQVKPLAPAAFRDEEEALSTQLNLRKRRYVQCCGCIAALSLILAVVVLVLFFTLFRIHDPKIKINSVTIQRLELINGSLRNDVNVTLLADVSVKNPNVATFKFSNSTTLIYYGGRVIGGAIHLQGQAKARRTLQRNVTVELDPEKIEAVPSFRSDLNSGAFSISSYSTISGRVKILKIVRKRVVVRLNCTTTYRISGRQFIGESCRPELDF</sequence>
<dbReference type="KEGG" id="ghi:107947654"/>
<evidence type="ECO:0000313" key="7">
    <source>
        <dbReference type="Proteomes" id="UP000818029"/>
    </source>
</evidence>
<dbReference type="GeneID" id="107947654"/>
<evidence type="ECO:0000256" key="4">
    <source>
        <dbReference type="ARBA" id="ARBA00023136"/>
    </source>
</evidence>
<evidence type="ECO:0000313" key="8">
    <source>
        <dbReference type="RefSeq" id="XP_016737729.1"/>
    </source>
</evidence>
<keyword evidence="2 5" id="KW-0812">Transmembrane</keyword>
<dbReference type="SUPFAM" id="SSF117070">
    <property type="entry name" value="LEA14-like"/>
    <property type="match status" value="1"/>
</dbReference>
<dbReference type="PANTHER" id="PTHR31234:SF65">
    <property type="entry name" value="LATE EMBRYOGENESIS ABUNDANT PROTEIN, LEA_2 SUBGROUP"/>
    <property type="match status" value="1"/>
</dbReference>
<evidence type="ECO:0000259" key="6">
    <source>
        <dbReference type="Pfam" id="PF03168"/>
    </source>
</evidence>
<gene>
    <name evidence="8" type="primary">LOC107947654</name>
</gene>
<dbReference type="InterPro" id="IPR004864">
    <property type="entry name" value="LEA_2"/>
</dbReference>
<name>A0A1U8NIN7_GOSHI</name>
<proteinExistence type="predicted"/>
<feature type="transmembrane region" description="Helical" evidence="5">
    <location>
        <begin position="65"/>
        <end position="91"/>
    </location>
</feature>
<reference evidence="8" key="2">
    <citation type="submission" date="2025-08" db="UniProtKB">
        <authorList>
            <consortium name="RefSeq"/>
        </authorList>
    </citation>
    <scope>IDENTIFICATION</scope>
</reference>
<keyword evidence="3 5" id="KW-1133">Transmembrane helix</keyword>
<dbReference type="STRING" id="3635.A0A1U8NIN7"/>
<dbReference type="PaxDb" id="3635-A0A1U8NIN7"/>
<dbReference type="GO" id="GO:0098542">
    <property type="term" value="P:defense response to other organism"/>
    <property type="evidence" value="ECO:0007669"/>
    <property type="project" value="InterPro"/>
</dbReference>
<evidence type="ECO:0000256" key="5">
    <source>
        <dbReference type="SAM" id="Phobius"/>
    </source>
</evidence>
<dbReference type="OrthoDB" id="764273at2759"/>
<organism evidence="7 8">
    <name type="scientific">Gossypium hirsutum</name>
    <name type="common">Upland cotton</name>
    <name type="synonym">Gossypium mexicanum</name>
    <dbReference type="NCBI Taxonomy" id="3635"/>
    <lineage>
        <taxon>Eukaryota</taxon>
        <taxon>Viridiplantae</taxon>
        <taxon>Streptophyta</taxon>
        <taxon>Embryophyta</taxon>
        <taxon>Tracheophyta</taxon>
        <taxon>Spermatophyta</taxon>
        <taxon>Magnoliopsida</taxon>
        <taxon>eudicotyledons</taxon>
        <taxon>Gunneridae</taxon>
        <taxon>Pentapetalae</taxon>
        <taxon>rosids</taxon>
        <taxon>malvids</taxon>
        <taxon>Malvales</taxon>
        <taxon>Malvaceae</taxon>
        <taxon>Malvoideae</taxon>
        <taxon>Gossypium</taxon>
    </lineage>
</organism>
<evidence type="ECO:0000256" key="2">
    <source>
        <dbReference type="ARBA" id="ARBA00022692"/>
    </source>
</evidence>
<evidence type="ECO:0000256" key="3">
    <source>
        <dbReference type="ARBA" id="ARBA00022989"/>
    </source>
</evidence>
<evidence type="ECO:0000256" key="1">
    <source>
        <dbReference type="ARBA" id="ARBA00004167"/>
    </source>
</evidence>
<dbReference type="RefSeq" id="XP_016737729.1">
    <property type="nucleotide sequence ID" value="XM_016882240.2"/>
</dbReference>
<reference evidence="7" key="1">
    <citation type="journal article" date="2020" name="Nat. Genet.">
        <title>Genomic diversifications of five Gossypium allopolyploid species and their impact on cotton improvement.</title>
        <authorList>
            <person name="Chen Z.J."/>
            <person name="Sreedasyam A."/>
            <person name="Ando A."/>
            <person name="Song Q."/>
            <person name="De Santiago L.M."/>
            <person name="Hulse-Kemp A.M."/>
            <person name="Ding M."/>
            <person name="Ye W."/>
            <person name="Kirkbride R.C."/>
            <person name="Jenkins J."/>
            <person name="Plott C."/>
            <person name="Lovell J."/>
            <person name="Lin Y.M."/>
            <person name="Vaughn R."/>
            <person name="Liu B."/>
            <person name="Simpson S."/>
            <person name="Scheffler B.E."/>
            <person name="Wen L."/>
            <person name="Saski C.A."/>
            <person name="Grover C.E."/>
            <person name="Hu G."/>
            <person name="Conover J.L."/>
            <person name="Carlson J.W."/>
            <person name="Shu S."/>
            <person name="Boston L.B."/>
            <person name="Williams M."/>
            <person name="Peterson D.G."/>
            <person name="McGee K."/>
            <person name="Jones D.C."/>
            <person name="Wendel J.F."/>
            <person name="Stelly D.M."/>
            <person name="Grimwood J."/>
            <person name="Schmutz J."/>
        </authorList>
    </citation>
    <scope>NUCLEOTIDE SEQUENCE [LARGE SCALE GENOMIC DNA]</scope>
    <source>
        <strain evidence="7">cv. TM-1</strain>
    </source>
</reference>